<protein>
    <submittedName>
        <fullName evidence="2">Uncharacterized protein</fullName>
    </submittedName>
</protein>
<gene>
    <name evidence="2" type="ORF">Bca52824_019661</name>
</gene>
<keyword evidence="3" id="KW-1185">Reference proteome</keyword>
<feature type="compositionally biased region" description="Basic and acidic residues" evidence="1">
    <location>
        <begin position="95"/>
        <end position="109"/>
    </location>
</feature>
<dbReference type="Proteomes" id="UP000886595">
    <property type="component" value="Unassembled WGS sequence"/>
</dbReference>
<evidence type="ECO:0000313" key="2">
    <source>
        <dbReference type="EMBL" id="KAG2316539.1"/>
    </source>
</evidence>
<organism evidence="2 3">
    <name type="scientific">Brassica carinata</name>
    <name type="common">Ethiopian mustard</name>
    <name type="synonym">Abyssinian cabbage</name>
    <dbReference type="NCBI Taxonomy" id="52824"/>
    <lineage>
        <taxon>Eukaryota</taxon>
        <taxon>Viridiplantae</taxon>
        <taxon>Streptophyta</taxon>
        <taxon>Embryophyta</taxon>
        <taxon>Tracheophyta</taxon>
        <taxon>Spermatophyta</taxon>
        <taxon>Magnoliopsida</taxon>
        <taxon>eudicotyledons</taxon>
        <taxon>Gunneridae</taxon>
        <taxon>Pentapetalae</taxon>
        <taxon>rosids</taxon>
        <taxon>malvids</taxon>
        <taxon>Brassicales</taxon>
        <taxon>Brassicaceae</taxon>
        <taxon>Brassiceae</taxon>
        <taxon>Brassica</taxon>
    </lineage>
</organism>
<feature type="compositionally biased region" description="Basic and acidic residues" evidence="1">
    <location>
        <begin position="54"/>
        <end position="86"/>
    </location>
</feature>
<reference evidence="2 3" key="1">
    <citation type="submission" date="2020-02" db="EMBL/GenBank/DDBJ databases">
        <authorList>
            <person name="Ma Q."/>
            <person name="Huang Y."/>
            <person name="Song X."/>
            <person name="Pei D."/>
        </authorList>
    </citation>
    <scope>NUCLEOTIDE SEQUENCE [LARGE SCALE GENOMIC DNA]</scope>
    <source>
        <strain evidence="2">Sxm20200214</strain>
        <tissue evidence="2">Leaf</tissue>
    </source>
</reference>
<evidence type="ECO:0000256" key="1">
    <source>
        <dbReference type="SAM" id="MobiDB-lite"/>
    </source>
</evidence>
<accession>A0A8X8AXM2</accession>
<evidence type="ECO:0000313" key="3">
    <source>
        <dbReference type="Proteomes" id="UP000886595"/>
    </source>
</evidence>
<proteinExistence type="predicted"/>
<dbReference type="AlphaFoldDB" id="A0A8X8AXM2"/>
<comment type="caution">
    <text evidence="2">The sequence shown here is derived from an EMBL/GenBank/DDBJ whole genome shotgun (WGS) entry which is preliminary data.</text>
</comment>
<sequence length="128" mass="13967">MISSAESIHRLLADTGVQTLELQRVVVTVLLGRKRFGRVVSIVAIRSVAGEVDKKESAKEKLNEKKGGGEKMLKMDKTADLPKADGLKPQPEVTEPEKVASRSVPDESVSRTSQAASVNKGKRKRRDC</sequence>
<feature type="region of interest" description="Disordered" evidence="1">
    <location>
        <begin position="54"/>
        <end position="128"/>
    </location>
</feature>
<dbReference type="EMBL" id="JAAMPC010000004">
    <property type="protein sequence ID" value="KAG2316539.1"/>
    <property type="molecule type" value="Genomic_DNA"/>
</dbReference>
<name>A0A8X8AXM2_BRACI</name>